<evidence type="ECO:0000313" key="3">
    <source>
        <dbReference type="Proteomes" id="UP000289738"/>
    </source>
</evidence>
<feature type="domain" description="MULE transposase" evidence="1">
    <location>
        <begin position="51"/>
        <end position="147"/>
    </location>
</feature>
<proteinExistence type="predicted"/>
<dbReference type="Pfam" id="PF10551">
    <property type="entry name" value="MULE"/>
    <property type="match status" value="1"/>
</dbReference>
<name>A0A445D9K3_ARAHY</name>
<evidence type="ECO:0000313" key="2">
    <source>
        <dbReference type="EMBL" id="RYR59836.1"/>
    </source>
</evidence>
<dbReference type="PANTHER" id="PTHR31973:SF195">
    <property type="entry name" value="MUDR FAMILY TRANSPOSASE"/>
    <property type="match status" value="1"/>
</dbReference>
<reference evidence="2 3" key="1">
    <citation type="submission" date="2019-01" db="EMBL/GenBank/DDBJ databases">
        <title>Sequencing of cultivated peanut Arachis hypogaea provides insights into genome evolution and oil improvement.</title>
        <authorList>
            <person name="Chen X."/>
        </authorList>
    </citation>
    <scope>NUCLEOTIDE SEQUENCE [LARGE SCALE GENOMIC DNA]</scope>
    <source>
        <strain evidence="3">cv. Fuhuasheng</strain>
        <tissue evidence="2">Leaves</tissue>
    </source>
</reference>
<protein>
    <recommendedName>
        <fullName evidence="1">MULE transposase domain-containing protein</fullName>
    </recommendedName>
</protein>
<dbReference type="Proteomes" id="UP000289738">
    <property type="component" value="Chromosome A05"/>
</dbReference>
<dbReference type="STRING" id="3818.A0A445D9K3"/>
<accession>A0A445D9K3</accession>
<organism evidence="2 3">
    <name type="scientific">Arachis hypogaea</name>
    <name type="common">Peanut</name>
    <dbReference type="NCBI Taxonomy" id="3818"/>
    <lineage>
        <taxon>Eukaryota</taxon>
        <taxon>Viridiplantae</taxon>
        <taxon>Streptophyta</taxon>
        <taxon>Embryophyta</taxon>
        <taxon>Tracheophyta</taxon>
        <taxon>Spermatophyta</taxon>
        <taxon>Magnoliopsida</taxon>
        <taxon>eudicotyledons</taxon>
        <taxon>Gunneridae</taxon>
        <taxon>Pentapetalae</taxon>
        <taxon>rosids</taxon>
        <taxon>fabids</taxon>
        <taxon>Fabales</taxon>
        <taxon>Fabaceae</taxon>
        <taxon>Papilionoideae</taxon>
        <taxon>50 kb inversion clade</taxon>
        <taxon>dalbergioids sensu lato</taxon>
        <taxon>Dalbergieae</taxon>
        <taxon>Pterocarpus clade</taxon>
        <taxon>Arachis</taxon>
    </lineage>
</organism>
<comment type="caution">
    <text evidence="2">The sequence shown here is derived from an EMBL/GenBank/DDBJ whole genome shotgun (WGS) entry which is preliminary data.</text>
</comment>
<dbReference type="EMBL" id="SDMP01000005">
    <property type="protein sequence ID" value="RYR59836.1"/>
    <property type="molecule type" value="Genomic_DNA"/>
</dbReference>
<dbReference type="InterPro" id="IPR018289">
    <property type="entry name" value="MULE_transposase_dom"/>
</dbReference>
<evidence type="ECO:0000259" key="1">
    <source>
        <dbReference type="Pfam" id="PF10551"/>
    </source>
</evidence>
<sequence>MTAKMPRCHVQIKMPPVYRESEEILGVRVLHRIFWSFYQCIVAFKHCKPLVEVDGTHLYEKYKGTHLVAVVQDGNQNIVPIVFAIVEAETADTWEFFLTNLQRYVVIDGVGIIFDRHNSIDAAIAYSNRAWSLPRAWHMFYIRHIGSNFLMRFKAPYLHKLVVNTGYSRTEQEYNKNY</sequence>
<gene>
    <name evidence="2" type="ORF">Ahy_A05g025812</name>
</gene>
<keyword evidence="3" id="KW-1185">Reference proteome</keyword>
<dbReference type="AlphaFoldDB" id="A0A445D9K3"/>
<dbReference type="PANTHER" id="PTHR31973">
    <property type="entry name" value="POLYPROTEIN, PUTATIVE-RELATED"/>
    <property type="match status" value="1"/>
</dbReference>